<evidence type="ECO:0000256" key="2">
    <source>
        <dbReference type="ARBA" id="ARBA00023015"/>
    </source>
</evidence>
<dbReference type="InterPro" id="IPR009057">
    <property type="entry name" value="Homeodomain-like_sf"/>
</dbReference>
<dbReference type="InterPro" id="IPR050109">
    <property type="entry name" value="HTH-type_TetR-like_transc_reg"/>
</dbReference>
<keyword evidence="8" id="KW-1185">Reference proteome</keyword>
<dbReference type="AlphaFoldDB" id="A0A3N2H1I3"/>
<organism evidence="7 8">
    <name type="scientific">Amycolatopsis thermoflava</name>
    <dbReference type="NCBI Taxonomy" id="84480"/>
    <lineage>
        <taxon>Bacteria</taxon>
        <taxon>Bacillati</taxon>
        <taxon>Actinomycetota</taxon>
        <taxon>Actinomycetes</taxon>
        <taxon>Pseudonocardiales</taxon>
        <taxon>Pseudonocardiaceae</taxon>
        <taxon>Amycolatopsis</taxon>
        <taxon>Amycolatopsis methanolica group</taxon>
    </lineage>
</organism>
<dbReference type="PANTHER" id="PTHR30055">
    <property type="entry name" value="HTH-TYPE TRANSCRIPTIONAL REGULATOR RUTR"/>
    <property type="match status" value="1"/>
</dbReference>
<evidence type="ECO:0000313" key="8">
    <source>
        <dbReference type="Proteomes" id="UP000274843"/>
    </source>
</evidence>
<dbReference type="PROSITE" id="PS50977">
    <property type="entry name" value="HTH_TETR_2"/>
    <property type="match status" value="1"/>
</dbReference>
<dbReference type="Gene3D" id="1.10.10.60">
    <property type="entry name" value="Homeodomain-like"/>
    <property type="match status" value="1"/>
</dbReference>
<dbReference type="PANTHER" id="PTHR30055:SF151">
    <property type="entry name" value="TRANSCRIPTIONAL REGULATORY PROTEIN"/>
    <property type="match status" value="1"/>
</dbReference>
<keyword evidence="3 5" id="KW-0238">DNA-binding</keyword>
<proteinExistence type="predicted"/>
<dbReference type="Gene3D" id="1.10.357.10">
    <property type="entry name" value="Tetracycline Repressor, domain 2"/>
    <property type="match status" value="1"/>
</dbReference>
<feature type="DNA-binding region" description="H-T-H motif" evidence="5">
    <location>
        <begin position="30"/>
        <end position="49"/>
    </location>
</feature>
<accession>A0A3N2H1I3</accession>
<dbReference type="PRINTS" id="PR00400">
    <property type="entry name" value="TETREPRESSOR"/>
</dbReference>
<dbReference type="InterPro" id="IPR036271">
    <property type="entry name" value="Tet_transcr_reg_TetR-rel_C_sf"/>
</dbReference>
<comment type="caution">
    <text evidence="7">The sequence shown here is derived from an EMBL/GenBank/DDBJ whole genome shotgun (WGS) entry which is preliminary data.</text>
</comment>
<evidence type="ECO:0000256" key="4">
    <source>
        <dbReference type="ARBA" id="ARBA00023163"/>
    </source>
</evidence>
<keyword evidence="1" id="KW-0678">Repressor</keyword>
<dbReference type="InterPro" id="IPR001647">
    <property type="entry name" value="HTH_TetR"/>
</dbReference>
<dbReference type="Proteomes" id="UP000274843">
    <property type="component" value="Unassembled WGS sequence"/>
</dbReference>
<protein>
    <submittedName>
        <fullName evidence="7">TetR family transcriptional regulator</fullName>
    </submittedName>
</protein>
<dbReference type="InterPro" id="IPR004111">
    <property type="entry name" value="Repressor_TetR_C"/>
</dbReference>
<name>A0A3N2H1I3_9PSEU</name>
<dbReference type="Pfam" id="PF00440">
    <property type="entry name" value="TetR_N"/>
    <property type="match status" value="1"/>
</dbReference>
<dbReference type="Pfam" id="PF02909">
    <property type="entry name" value="TetR_C_1"/>
    <property type="match status" value="1"/>
</dbReference>
<evidence type="ECO:0000256" key="3">
    <source>
        <dbReference type="ARBA" id="ARBA00023125"/>
    </source>
</evidence>
<sequence>MITRNGDSRRDEIVRVALDLLDEEGLEAVSLRAVARRLGVRLNTVSWHVKTKARLRELMADAIFAGISLDGLPDDWRDRTTELAHRFRRALLAHRDGAFVVAGTFVAEPATLRAAEALVAALLDGGLESRDAGWTCWTILYFTLGLTQEEQGATGAVAGLLESAVTPDSHPALARVLPHLVDNEFTRRFEFGLDRILGTVARG</sequence>
<feature type="domain" description="HTH tetR-type" evidence="6">
    <location>
        <begin position="7"/>
        <end position="67"/>
    </location>
</feature>
<dbReference type="GeneID" id="301846428"/>
<dbReference type="GO" id="GO:0003700">
    <property type="term" value="F:DNA-binding transcription factor activity"/>
    <property type="evidence" value="ECO:0007669"/>
    <property type="project" value="TreeGrafter"/>
</dbReference>
<keyword evidence="2" id="KW-0805">Transcription regulation</keyword>
<dbReference type="GO" id="GO:0045892">
    <property type="term" value="P:negative regulation of DNA-templated transcription"/>
    <property type="evidence" value="ECO:0007669"/>
    <property type="project" value="InterPro"/>
</dbReference>
<reference evidence="7 8" key="1">
    <citation type="submission" date="2018-11" db="EMBL/GenBank/DDBJ databases">
        <title>Sequencing the genomes of 1000 actinobacteria strains.</title>
        <authorList>
            <person name="Klenk H.-P."/>
        </authorList>
    </citation>
    <scope>NUCLEOTIDE SEQUENCE [LARGE SCALE GENOMIC DNA]</scope>
    <source>
        <strain evidence="7 8">DSM 44348</strain>
    </source>
</reference>
<dbReference type="EMBL" id="RKHY01000001">
    <property type="protein sequence ID" value="ROS42727.1"/>
    <property type="molecule type" value="Genomic_DNA"/>
</dbReference>
<dbReference type="GO" id="GO:0046677">
    <property type="term" value="P:response to antibiotic"/>
    <property type="evidence" value="ECO:0007669"/>
    <property type="project" value="InterPro"/>
</dbReference>
<dbReference type="SUPFAM" id="SSF48498">
    <property type="entry name" value="Tetracyclin repressor-like, C-terminal domain"/>
    <property type="match status" value="1"/>
</dbReference>
<evidence type="ECO:0000256" key="5">
    <source>
        <dbReference type="PROSITE-ProRule" id="PRU00335"/>
    </source>
</evidence>
<dbReference type="SUPFAM" id="SSF46689">
    <property type="entry name" value="Homeodomain-like"/>
    <property type="match status" value="1"/>
</dbReference>
<dbReference type="InterPro" id="IPR003012">
    <property type="entry name" value="Tet_transcr_reg_TetR"/>
</dbReference>
<dbReference type="RefSeq" id="WP_123685259.1">
    <property type="nucleotide sequence ID" value="NZ_RKHY01000001.1"/>
</dbReference>
<evidence type="ECO:0000313" key="7">
    <source>
        <dbReference type="EMBL" id="ROS42727.1"/>
    </source>
</evidence>
<gene>
    <name evidence="7" type="ORF">EDD35_5124</name>
</gene>
<evidence type="ECO:0000256" key="1">
    <source>
        <dbReference type="ARBA" id="ARBA00022491"/>
    </source>
</evidence>
<evidence type="ECO:0000259" key="6">
    <source>
        <dbReference type="PROSITE" id="PS50977"/>
    </source>
</evidence>
<dbReference type="GO" id="GO:0000976">
    <property type="term" value="F:transcription cis-regulatory region binding"/>
    <property type="evidence" value="ECO:0007669"/>
    <property type="project" value="TreeGrafter"/>
</dbReference>
<keyword evidence="4" id="KW-0804">Transcription</keyword>